<organism evidence="9 10">
    <name type="scientific">Acidiplasma aeolicum</name>
    <dbReference type="NCBI Taxonomy" id="507754"/>
    <lineage>
        <taxon>Archaea</taxon>
        <taxon>Methanobacteriati</taxon>
        <taxon>Thermoplasmatota</taxon>
        <taxon>Thermoplasmata</taxon>
        <taxon>Thermoplasmatales</taxon>
        <taxon>Ferroplasmaceae</taxon>
        <taxon>Acidiplasma</taxon>
    </lineage>
</organism>
<dbReference type="PROSITE" id="PS50850">
    <property type="entry name" value="MFS"/>
    <property type="match status" value="1"/>
</dbReference>
<comment type="caution">
    <text evidence="9">The sequence shown here is derived from an EMBL/GenBank/DDBJ whole genome shotgun (WGS) entry which is preliminary data.</text>
</comment>
<feature type="transmembrane region" description="Helical" evidence="6">
    <location>
        <begin position="135"/>
        <end position="154"/>
    </location>
</feature>
<dbReference type="AlphaFoldDB" id="A0A0Q0RNT6"/>
<feature type="transmembrane region" description="Helical" evidence="6">
    <location>
        <begin position="105"/>
        <end position="128"/>
    </location>
</feature>
<dbReference type="PANTHER" id="PTHR43124:SF3">
    <property type="entry name" value="CHLORAMPHENICOL EFFLUX PUMP RV0191"/>
    <property type="match status" value="1"/>
</dbReference>
<feature type="transmembrane region" description="Helical" evidence="6">
    <location>
        <begin position="78"/>
        <end position="99"/>
    </location>
</feature>
<dbReference type="InterPro" id="IPR011701">
    <property type="entry name" value="MFS"/>
</dbReference>
<accession>A0A0Q0RNT6</accession>
<evidence type="ECO:0000256" key="4">
    <source>
        <dbReference type="ARBA" id="ARBA00022989"/>
    </source>
</evidence>
<dbReference type="GO" id="GO:0005886">
    <property type="term" value="C:plasma membrane"/>
    <property type="evidence" value="ECO:0007669"/>
    <property type="project" value="UniProtKB-SubCell"/>
</dbReference>
<dbReference type="Proteomes" id="UP000050320">
    <property type="component" value="Unassembled WGS sequence"/>
</dbReference>
<dbReference type="InterPro" id="IPR036259">
    <property type="entry name" value="MFS_trans_sf"/>
</dbReference>
<evidence type="ECO:0000313" key="9">
    <source>
        <dbReference type="EMBL" id="KQB33830.1"/>
    </source>
</evidence>
<evidence type="ECO:0000256" key="1">
    <source>
        <dbReference type="ARBA" id="ARBA00004651"/>
    </source>
</evidence>
<feature type="transmembrane region" description="Helical" evidence="6">
    <location>
        <begin position="166"/>
        <end position="185"/>
    </location>
</feature>
<dbReference type="Pfam" id="PF07690">
    <property type="entry name" value="MFS_1"/>
    <property type="match status" value="1"/>
</dbReference>
<dbReference type="GO" id="GO:0022857">
    <property type="term" value="F:transmembrane transporter activity"/>
    <property type="evidence" value="ECO:0007669"/>
    <property type="project" value="InterPro"/>
</dbReference>
<keyword evidence="5 6" id="KW-0472">Membrane</keyword>
<dbReference type="InterPro" id="IPR050189">
    <property type="entry name" value="MFS_Efflux_Transporters"/>
</dbReference>
<evidence type="ECO:0000313" key="8">
    <source>
        <dbReference type="EMBL" id="KPV46321.1"/>
    </source>
</evidence>
<feature type="transmembrane region" description="Helical" evidence="6">
    <location>
        <begin position="44"/>
        <end position="66"/>
    </location>
</feature>
<dbReference type="EMBL" id="LKBG01000275">
    <property type="protein sequence ID" value="KQB33830.1"/>
    <property type="molecule type" value="Genomic_DNA"/>
</dbReference>
<dbReference type="PANTHER" id="PTHR43124">
    <property type="entry name" value="PURINE EFFLUX PUMP PBUE"/>
    <property type="match status" value="1"/>
</dbReference>
<dbReference type="RefSeq" id="WP_048100806.1">
    <property type="nucleotide sequence ID" value="NZ_JBBYJF010000015.1"/>
</dbReference>
<evidence type="ECO:0000313" key="10">
    <source>
        <dbReference type="Proteomes" id="UP000050320"/>
    </source>
</evidence>
<evidence type="ECO:0000259" key="7">
    <source>
        <dbReference type="PROSITE" id="PS50850"/>
    </source>
</evidence>
<dbReference type="Proteomes" id="UP000050515">
    <property type="component" value="Unassembled WGS sequence"/>
</dbReference>
<evidence type="ECO:0000256" key="2">
    <source>
        <dbReference type="ARBA" id="ARBA00022475"/>
    </source>
</evidence>
<keyword evidence="3 6" id="KW-0812">Transmembrane</keyword>
<comment type="subcellular location">
    <subcellularLocation>
        <location evidence="1">Cell membrane</location>
        <topology evidence="1">Multi-pass membrane protein</topology>
    </subcellularLocation>
</comment>
<dbReference type="OrthoDB" id="268895at2157"/>
<dbReference type="SUPFAM" id="SSF103473">
    <property type="entry name" value="MFS general substrate transporter"/>
    <property type="match status" value="1"/>
</dbReference>
<dbReference type="InterPro" id="IPR020846">
    <property type="entry name" value="MFS_dom"/>
</dbReference>
<dbReference type="Gene3D" id="1.20.1250.20">
    <property type="entry name" value="MFS general substrate transporter like domains"/>
    <property type="match status" value="2"/>
</dbReference>
<evidence type="ECO:0000256" key="6">
    <source>
        <dbReference type="SAM" id="Phobius"/>
    </source>
</evidence>
<gene>
    <name evidence="9" type="ORF">AOG54_01755</name>
    <name evidence="8" type="ORF">SE19_06030</name>
</gene>
<feature type="domain" description="Major facilitator superfamily (MFS) profile" evidence="7">
    <location>
        <begin position="3"/>
        <end position="398"/>
    </location>
</feature>
<keyword evidence="2" id="KW-1003">Cell membrane</keyword>
<reference evidence="9 10" key="2">
    <citation type="submission" date="2015-09" db="EMBL/GenBank/DDBJ databases">
        <title>Heavy metals and arsenic resistance mechanisms in polyextremophilic archaea of the family Ferroplasmaceae.</title>
        <authorList>
            <person name="Bulaev A.G."/>
            <person name="Kanygina A.V."/>
        </authorList>
    </citation>
    <scope>NUCLEOTIDE SEQUENCE [LARGE SCALE GENOMIC DNA]</scope>
    <source>
        <strain evidence="9 10">VT</strain>
    </source>
</reference>
<name>A0A0Q0RNT6_9ARCH</name>
<feature type="transmembrane region" description="Helical" evidence="6">
    <location>
        <begin position="225"/>
        <end position="244"/>
    </location>
</feature>
<feature type="transmembrane region" description="Helical" evidence="6">
    <location>
        <begin position="250"/>
        <end position="275"/>
    </location>
</feature>
<protein>
    <recommendedName>
        <fullName evidence="7">Major facilitator superfamily (MFS) profile domain-containing protein</fullName>
    </recommendedName>
</protein>
<evidence type="ECO:0000256" key="5">
    <source>
        <dbReference type="ARBA" id="ARBA00023136"/>
    </source>
</evidence>
<keyword evidence="4 6" id="KW-1133">Transmembrane helix</keyword>
<dbReference type="EMBL" id="LJCQ01000265">
    <property type="protein sequence ID" value="KPV46321.1"/>
    <property type="molecule type" value="Genomic_DNA"/>
</dbReference>
<evidence type="ECO:0000313" key="11">
    <source>
        <dbReference type="Proteomes" id="UP000050515"/>
    </source>
</evidence>
<keyword evidence="10" id="KW-1185">Reference proteome</keyword>
<proteinExistence type="predicted"/>
<dbReference type="GeneID" id="84221772"/>
<feature type="transmembrane region" description="Helical" evidence="6">
    <location>
        <begin position="9"/>
        <end position="32"/>
    </location>
</feature>
<evidence type="ECO:0000256" key="3">
    <source>
        <dbReference type="ARBA" id="ARBA00022692"/>
    </source>
</evidence>
<feature type="transmembrane region" description="Helical" evidence="6">
    <location>
        <begin position="372"/>
        <end position="393"/>
    </location>
</feature>
<sequence>MNNKEYKWIALFIMSVSELMVMSLWFSASAIAPELATIWDISGIGTLLVTLMVQFGFVAGALISASFGLADKINPRKLFSFSATVSAMLTIMFVFLYHYFFIEMILMFLTGIMMAGIYPVAVLIVSSWFPTRRGLALGIVIAGLTFGSALPHIILNLPFIREWKALLEFSSLLSILGGVLVFLVLHDNKKYINAPKFKWDTINLIIRNKPVMLANYGYFGHMWELYAMWTWIPVFIFSSFAFYYSGSKLLFMAGIVSFLIIGVSGAIGSILGGIISDRIGRTLSTSLYMGVSGTSAVLIGLTYHALPFITIIVGIVWGITVIADSAQFSTAVTELSSDKIRGSALTFQMAIGFLITVGSIYVINILRTTIGWHWAFSILSIGPLLGIISMIRLRYKNESLLMCNGKK</sequence>
<reference evidence="8 11" key="1">
    <citation type="submission" date="2015-09" db="EMBL/GenBank/DDBJ databases">
        <title>Draft genome sequence of Acidiplasma aeolicum DSM 18409.</title>
        <authorList>
            <person name="Hemp J."/>
        </authorList>
    </citation>
    <scope>NUCLEOTIDE SEQUENCE [LARGE SCALE GENOMIC DNA]</scope>
    <source>
        <strain evidence="8 11">V</strain>
    </source>
</reference>
<feature type="transmembrane region" description="Helical" evidence="6">
    <location>
        <begin position="344"/>
        <end position="366"/>
    </location>
</feature>
<dbReference type="PATRIC" id="fig|507754.4.peg.730"/>